<reference evidence="1" key="2">
    <citation type="journal article" date="2015" name="Data Brief">
        <title>Shoot transcriptome of the giant reed, Arundo donax.</title>
        <authorList>
            <person name="Barrero R.A."/>
            <person name="Guerrero F.D."/>
            <person name="Moolhuijzen P."/>
            <person name="Goolsby J.A."/>
            <person name="Tidwell J."/>
            <person name="Bellgard S.E."/>
            <person name="Bellgard M.I."/>
        </authorList>
    </citation>
    <scope>NUCLEOTIDE SEQUENCE</scope>
    <source>
        <tissue evidence="1">Shoot tissue taken approximately 20 cm above the soil surface</tissue>
    </source>
</reference>
<evidence type="ECO:0000313" key="1">
    <source>
        <dbReference type="EMBL" id="JAD20049.1"/>
    </source>
</evidence>
<name>A0A0A8Y113_ARUDO</name>
<organism evidence="1">
    <name type="scientific">Arundo donax</name>
    <name type="common">Giant reed</name>
    <name type="synonym">Donax arundinaceus</name>
    <dbReference type="NCBI Taxonomy" id="35708"/>
    <lineage>
        <taxon>Eukaryota</taxon>
        <taxon>Viridiplantae</taxon>
        <taxon>Streptophyta</taxon>
        <taxon>Embryophyta</taxon>
        <taxon>Tracheophyta</taxon>
        <taxon>Spermatophyta</taxon>
        <taxon>Magnoliopsida</taxon>
        <taxon>Liliopsida</taxon>
        <taxon>Poales</taxon>
        <taxon>Poaceae</taxon>
        <taxon>PACMAD clade</taxon>
        <taxon>Arundinoideae</taxon>
        <taxon>Arundineae</taxon>
        <taxon>Arundo</taxon>
    </lineage>
</organism>
<sequence>MDLVQTLDCCCCSSCH</sequence>
<accession>A0A0A8Y113</accession>
<proteinExistence type="predicted"/>
<reference evidence="1" key="1">
    <citation type="submission" date="2014-09" db="EMBL/GenBank/DDBJ databases">
        <authorList>
            <person name="Magalhaes I.L.F."/>
            <person name="Oliveira U."/>
            <person name="Santos F.R."/>
            <person name="Vidigal T.H.D.A."/>
            <person name="Brescovit A.D."/>
            <person name="Santos A.J."/>
        </authorList>
    </citation>
    <scope>NUCLEOTIDE SEQUENCE</scope>
    <source>
        <tissue evidence="1">Shoot tissue taken approximately 20 cm above the soil surface</tissue>
    </source>
</reference>
<dbReference type="AlphaFoldDB" id="A0A0A8Y113"/>
<protein>
    <submittedName>
        <fullName evidence="1">Uncharacterized protein</fullName>
    </submittedName>
</protein>
<dbReference type="EMBL" id="GBRH01277846">
    <property type="protein sequence ID" value="JAD20049.1"/>
    <property type="molecule type" value="Transcribed_RNA"/>
</dbReference>